<evidence type="ECO:0000256" key="2">
    <source>
        <dbReference type="ARBA" id="ARBA00023002"/>
    </source>
</evidence>
<evidence type="ECO:0000313" key="7">
    <source>
        <dbReference type="Proteomes" id="UP000291572"/>
    </source>
</evidence>
<evidence type="ECO:0000256" key="3">
    <source>
        <dbReference type="PROSITE-ProRule" id="PRU10007"/>
    </source>
</evidence>
<dbReference type="Proteomes" id="UP000291572">
    <property type="component" value="Unassembled WGS sequence"/>
</dbReference>
<reference evidence="6 7" key="1">
    <citation type="submission" date="2019-02" db="EMBL/GenBank/DDBJ databases">
        <authorList>
            <person name="Feng G."/>
        </authorList>
    </citation>
    <scope>NUCLEOTIDE SEQUENCE [LARGE SCALE GENOMIC DNA]</scope>
    <source>
        <strain evidence="6 7">CCTCC AB 2011146</strain>
    </source>
</reference>
<gene>
    <name evidence="6" type="ORF">EWH12_13170</name>
</gene>
<feature type="active site" evidence="3">
    <location>
        <position position="242"/>
    </location>
</feature>
<proteinExistence type="inferred from homology"/>
<comment type="similarity">
    <text evidence="1 4">Belongs to the aldehyde dehydrogenase family.</text>
</comment>
<dbReference type="RefSeq" id="WP_129926880.1">
    <property type="nucleotide sequence ID" value="NZ_SEOO01000020.1"/>
</dbReference>
<dbReference type="FunFam" id="3.40.309.10:FF:000009">
    <property type="entry name" value="Aldehyde dehydrogenase A"/>
    <property type="match status" value="1"/>
</dbReference>
<evidence type="ECO:0000259" key="5">
    <source>
        <dbReference type="Pfam" id="PF00171"/>
    </source>
</evidence>
<dbReference type="InterPro" id="IPR016161">
    <property type="entry name" value="Ald_DH/histidinol_DH"/>
</dbReference>
<dbReference type="InterPro" id="IPR044086">
    <property type="entry name" value="LUC3-like"/>
</dbReference>
<dbReference type="InterPro" id="IPR015590">
    <property type="entry name" value="Aldehyde_DH_dom"/>
</dbReference>
<comment type="caution">
    <text evidence="6">The sequence shown here is derived from an EMBL/GenBank/DDBJ whole genome shotgun (WGS) entry which is preliminary data.</text>
</comment>
<sequence>MDREFRMLIDGELTPGASTFDVVNPATAESFAACPNADEALLERAIAAAKRAQPGWAATPVEERAALVLKLADALEARIGEFASLLTAEQGKPLDQAGYEIMGSVFTLRAFAAMRVEPKTLKDEGGNKVIEHRTPLGVVASITPWNFPLILLMNKLGPALVTGNTMVAKPAPTTPLTTLLFGELAQAILPAGVLNIVCDQNELGPLMTGHKDIAKVAFTGSTATGKKVMASSAGTVKRVTLELGGNDAAIVLDDVDARQVAKKVYQGAMTNAGQICVAVKRAYVPSALYDDFCDELAKLANEAIVDDGAKQGTTIGPVQNKMQYDKVSALIADAKTRGTVLAGGEPMDRPGYFIAPTIVRDLPEDAPLVQEEQFGPVLPVMKYDDIADVIARANDSDYGLAGTVWGKDVARATAIAMQIDTGTVWVNQHLAIDANIPFRGVKQSGLGGELGEAGLLEYTQAHIVNIVELEDA</sequence>
<organism evidence="6 7">
    <name type="scientific">Sphingobium cupriresistens</name>
    <dbReference type="NCBI Taxonomy" id="1132417"/>
    <lineage>
        <taxon>Bacteria</taxon>
        <taxon>Pseudomonadati</taxon>
        <taxon>Pseudomonadota</taxon>
        <taxon>Alphaproteobacteria</taxon>
        <taxon>Sphingomonadales</taxon>
        <taxon>Sphingomonadaceae</taxon>
        <taxon>Sphingobium</taxon>
    </lineage>
</organism>
<protein>
    <submittedName>
        <fullName evidence="6">Aldehyde dehydrogenase family protein</fullName>
    </submittedName>
</protein>
<dbReference type="SUPFAM" id="SSF53720">
    <property type="entry name" value="ALDH-like"/>
    <property type="match status" value="1"/>
</dbReference>
<dbReference type="PROSITE" id="PS00687">
    <property type="entry name" value="ALDEHYDE_DEHYDR_GLU"/>
    <property type="match status" value="1"/>
</dbReference>
<dbReference type="AlphaFoldDB" id="A0A8G2DXN0"/>
<dbReference type="InterPro" id="IPR016163">
    <property type="entry name" value="Ald_DH_C"/>
</dbReference>
<dbReference type="Gene3D" id="3.40.605.10">
    <property type="entry name" value="Aldehyde Dehydrogenase, Chain A, domain 1"/>
    <property type="match status" value="1"/>
</dbReference>
<name>A0A8G2DXN0_9SPHN</name>
<dbReference type="FunFam" id="3.40.605.10:FF:000007">
    <property type="entry name" value="NAD/NADP-dependent betaine aldehyde dehydrogenase"/>
    <property type="match status" value="1"/>
</dbReference>
<dbReference type="GO" id="GO:0016620">
    <property type="term" value="F:oxidoreductase activity, acting on the aldehyde or oxo group of donors, NAD or NADP as acceptor"/>
    <property type="evidence" value="ECO:0007669"/>
    <property type="project" value="InterPro"/>
</dbReference>
<dbReference type="Pfam" id="PF00171">
    <property type="entry name" value="Aldedh"/>
    <property type="match status" value="1"/>
</dbReference>
<evidence type="ECO:0000313" key="6">
    <source>
        <dbReference type="EMBL" id="RYM09994.1"/>
    </source>
</evidence>
<evidence type="ECO:0000256" key="1">
    <source>
        <dbReference type="ARBA" id="ARBA00009986"/>
    </source>
</evidence>
<dbReference type="CDD" id="cd07106">
    <property type="entry name" value="ALDH_AldA-AAD23400"/>
    <property type="match status" value="1"/>
</dbReference>
<accession>A0A8G2DXN0</accession>
<evidence type="ECO:0000256" key="4">
    <source>
        <dbReference type="RuleBase" id="RU003345"/>
    </source>
</evidence>
<keyword evidence="2 4" id="KW-0560">Oxidoreductase</keyword>
<feature type="domain" description="Aldehyde dehydrogenase" evidence="5">
    <location>
        <begin position="18"/>
        <end position="463"/>
    </location>
</feature>
<dbReference type="InterPro" id="IPR016162">
    <property type="entry name" value="Ald_DH_N"/>
</dbReference>
<dbReference type="PANTHER" id="PTHR11699">
    <property type="entry name" value="ALDEHYDE DEHYDROGENASE-RELATED"/>
    <property type="match status" value="1"/>
</dbReference>
<dbReference type="InterPro" id="IPR029510">
    <property type="entry name" value="Ald_DH_CS_GLU"/>
</dbReference>
<dbReference type="EMBL" id="SEOO01000020">
    <property type="protein sequence ID" value="RYM09994.1"/>
    <property type="molecule type" value="Genomic_DNA"/>
</dbReference>
<dbReference type="OrthoDB" id="9802947at2"/>
<dbReference type="Gene3D" id="3.40.309.10">
    <property type="entry name" value="Aldehyde Dehydrogenase, Chain A, domain 2"/>
    <property type="match status" value="1"/>
</dbReference>